<dbReference type="EMBL" id="LAZP02000875">
    <property type="protein sequence ID" value="PFH55523.1"/>
    <property type="molecule type" value="Genomic_DNA"/>
</dbReference>
<dbReference type="GO" id="GO:0005634">
    <property type="term" value="C:nucleus"/>
    <property type="evidence" value="ECO:0007669"/>
    <property type="project" value="TreeGrafter"/>
</dbReference>
<dbReference type="PANTHER" id="PTHR31531:SF2">
    <property type="entry name" value="E3 UBIQUITIN-PROTEIN LIGASE E3D"/>
    <property type="match status" value="1"/>
</dbReference>
<dbReference type="OrthoDB" id="66510at2759"/>
<dbReference type="GO" id="GO:0031624">
    <property type="term" value="F:ubiquitin conjugating enzyme binding"/>
    <property type="evidence" value="ECO:0007669"/>
    <property type="project" value="TreeGrafter"/>
</dbReference>
<dbReference type="GO" id="GO:0030332">
    <property type="term" value="F:cyclin binding"/>
    <property type="evidence" value="ECO:0007669"/>
    <property type="project" value="TreeGrafter"/>
</dbReference>
<comment type="caution">
    <text evidence="1">The sequence shown here is derived from an EMBL/GenBank/DDBJ whole genome shotgun (WGS) entry which is preliminary data.</text>
</comment>
<evidence type="ECO:0000313" key="1">
    <source>
        <dbReference type="EMBL" id="PFH55523.1"/>
    </source>
</evidence>
<keyword evidence="2" id="KW-1185">Reference proteome</keyword>
<dbReference type="GO" id="GO:0000209">
    <property type="term" value="P:protein polyubiquitination"/>
    <property type="evidence" value="ECO:0007669"/>
    <property type="project" value="TreeGrafter"/>
</dbReference>
<dbReference type="GO" id="GO:0043161">
    <property type="term" value="P:proteasome-mediated ubiquitin-dependent protein catabolic process"/>
    <property type="evidence" value="ECO:0007669"/>
    <property type="project" value="TreeGrafter"/>
</dbReference>
<reference evidence="1 2" key="1">
    <citation type="journal article" date="2015" name="BMC Genomics">
        <title>Gene expression during zombie ant biting behavior reflects the complexity underlying fungal parasitic behavioral manipulation.</title>
        <authorList>
            <person name="de Bekker C."/>
            <person name="Ohm R.A."/>
            <person name="Loreto R.G."/>
            <person name="Sebastian A."/>
            <person name="Albert I."/>
            <person name="Merrow M."/>
            <person name="Brachmann A."/>
            <person name="Hughes D.P."/>
        </authorList>
    </citation>
    <scope>NUCLEOTIDE SEQUENCE [LARGE SCALE GENOMIC DNA]</scope>
    <source>
        <strain evidence="1 2">SC16a</strain>
    </source>
</reference>
<dbReference type="GO" id="GO:0006513">
    <property type="term" value="P:protein monoubiquitination"/>
    <property type="evidence" value="ECO:0007669"/>
    <property type="project" value="TreeGrafter"/>
</dbReference>
<dbReference type="GO" id="GO:0000151">
    <property type="term" value="C:ubiquitin ligase complex"/>
    <property type="evidence" value="ECO:0007669"/>
    <property type="project" value="TreeGrafter"/>
</dbReference>
<name>A0A2A9P3S6_OPHUN</name>
<dbReference type="GO" id="GO:0051865">
    <property type="term" value="P:protein autoubiquitination"/>
    <property type="evidence" value="ECO:0007669"/>
    <property type="project" value="TreeGrafter"/>
</dbReference>
<dbReference type="Pfam" id="PF09814">
    <property type="entry name" value="HECT_2"/>
    <property type="match status" value="1"/>
</dbReference>
<proteinExistence type="predicted"/>
<dbReference type="PANTHER" id="PTHR31531">
    <property type="entry name" value="E3 UBIQUITIN-PROTEIN LIGASE E3D FAMILY MEMBER"/>
    <property type="match status" value="1"/>
</dbReference>
<dbReference type="Proteomes" id="UP000037136">
    <property type="component" value="Unassembled WGS sequence"/>
</dbReference>
<protein>
    <recommendedName>
        <fullName evidence="3">Ubiquitin-conjugating enzyme E2C-binding protein</fullName>
    </recommendedName>
</protein>
<sequence length="393" mass="42144">MNGAGPASGIAVYAELLPNIQQVSIAATLSSHSDDSTSAEVTDGGCCIRIRHRDRAQAVELPAAAAASAALALPSIPCSNLAWRLPVAALHPRSLPLAPENQEIPWASADLKMGSAVSCRQCGNDLVWRDQVNIWKDLPSENWAEMMEFWHCHKPHDDGNSNHGALADRAYGANSAIAARPGVGFVDVTSFMFFESDCHDLLFSSSPSSTTFKSSALAIDQAPPRRHGHVFCGGCRTQVGLFSPSSPSVTLFKWQVTCETVSADRAPGIVECLAAALLAAISRSACAKSVVVPYVSGSTTKAMHLWVLNANLVYTSSARQGKRAALKMLYREIGLDEAHGLVDSATSDVEEISLPMRTIKAVRRALEASTALMPERERSFKGWSAGLLERWTT</sequence>
<dbReference type="GO" id="GO:0061630">
    <property type="term" value="F:ubiquitin protein ligase activity"/>
    <property type="evidence" value="ECO:0007669"/>
    <property type="project" value="TreeGrafter"/>
</dbReference>
<evidence type="ECO:0000313" key="2">
    <source>
        <dbReference type="Proteomes" id="UP000037136"/>
    </source>
</evidence>
<organism evidence="1 2">
    <name type="scientific">Ophiocordyceps unilateralis</name>
    <name type="common">Zombie-ant fungus</name>
    <name type="synonym">Torrubia unilateralis</name>
    <dbReference type="NCBI Taxonomy" id="268505"/>
    <lineage>
        <taxon>Eukaryota</taxon>
        <taxon>Fungi</taxon>
        <taxon>Dikarya</taxon>
        <taxon>Ascomycota</taxon>
        <taxon>Pezizomycotina</taxon>
        <taxon>Sordariomycetes</taxon>
        <taxon>Hypocreomycetidae</taxon>
        <taxon>Hypocreales</taxon>
        <taxon>Ophiocordycipitaceae</taxon>
        <taxon>Ophiocordyceps</taxon>
    </lineage>
</organism>
<evidence type="ECO:0008006" key="3">
    <source>
        <dbReference type="Google" id="ProtNLM"/>
    </source>
</evidence>
<accession>A0A2A9P3S6</accession>
<dbReference type="STRING" id="268505.A0A2A9P3S6"/>
<dbReference type="AlphaFoldDB" id="A0A2A9P3S6"/>
<dbReference type="GO" id="GO:0005829">
    <property type="term" value="C:cytosol"/>
    <property type="evidence" value="ECO:0007669"/>
    <property type="project" value="TreeGrafter"/>
</dbReference>
<gene>
    <name evidence="1" type="ORF">XA68_18120</name>
</gene>
<reference evidence="1 2" key="2">
    <citation type="journal article" date="2017" name="Sci. Rep.">
        <title>Ant-infecting Ophiocordyceps genomes reveal a high diversity of potential behavioral manipulation genes and a possible major role for enterotoxins.</title>
        <authorList>
            <person name="de Bekker C."/>
            <person name="Ohm R.A."/>
            <person name="Evans H.C."/>
            <person name="Brachmann A."/>
            <person name="Hughes D.P."/>
        </authorList>
    </citation>
    <scope>NUCLEOTIDE SEQUENCE [LARGE SCALE GENOMIC DNA]</scope>
    <source>
        <strain evidence="1 2">SC16a</strain>
    </source>
</reference>
<dbReference type="InterPro" id="IPR019193">
    <property type="entry name" value="UBQ-conj_enz_E2-bd_prot"/>
</dbReference>